<keyword evidence="1" id="KW-0732">Signal</keyword>
<evidence type="ECO:0000256" key="2">
    <source>
        <dbReference type="SAM" id="Coils"/>
    </source>
</evidence>
<dbReference type="InterPro" id="IPR050570">
    <property type="entry name" value="Cell_wall_metabolism_enzyme"/>
</dbReference>
<dbReference type="InterPro" id="IPR011055">
    <property type="entry name" value="Dup_hybrid_motif"/>
</dbReference>
<dbReference type="GO" id="GO:0004222">
    <property type="term" value="F:metalloendopeptidase activity"/>
    <property type="evidence" value="ECO:0007669"/>
    <property type="project" value="TreeGrafter"/>
</dbReference>
<dbReference type="OrthoDB" id="9805070at2"/>
<comment type="caution">
    <text evidence="5">The sequence shown here is derived from an EMBL/GenBank/DDBJ whole genome shotgun (WGS) entry which is preliminary data.</text>
</comment>
<feature type="coiled-coil region" evidence="2">
    <location>
        <begin position="36"/>
        <end position="91"/>
    </location>
</feature>
<sequence length="363" mass="41820">MKRRWLAFTLAAALAVTGVPVSETHAEVSSATRQKIDEIRKQKQSVLEEKNQINENISKQQQIMENAKKKIEEIQKEADPIEERYQEKLKEKEEVDQKFKARIRVLYMQGETNYLAQLLSANSFNQFLKRFEVVRLIAERDYELVAERQKVLNDVLREKAKLDEKIKEQNKYIEQANKAYQSLMAQLNKTNSQLSKVEAMEDDYEDEIIKINLADWKAGKLHFPWTGPLRKPVNGPVTSTFGWRVHPIFHTKKLHEGMDFGGSLGTPIYAAADGVVVSSRPSYGYGWLITIYHGDYHGKPFFTRYAHSYPYQVKVKVGEEVKAGQQITSMGSNGNSTGPHLHFEVRIGYGDRPQPYNPMDYMK</sequence>
<organism evidence="5 6">
    <name type="scientific">Thermoactinomyces daqus</name>
    <dbReference type="NCBI Taxonomy" id="1329516"/>
    <lineage>
        <taxon>Bacteria</taxon>
        <taxon>Bacillati</taxon>
        <taxon>Bacillota</taxon>
        <taxon>Bacilli</taxon>
        <taxon>Bacillales</taxon>
        <taxon>Thermoactinomycetaceae</taxon>
        <taxon>Thermoactinomyces</taxon>
    </lineage>
</organism>
<dbReference type="InterPro" id="IPR057309">
    <property type="entry name" value="PcsB_CC"/>
</dbReference>
<keyword evidence="2" id="KW-0175">Coiled coil</keyword>
<dbReference type="Gene3D" id="2.70.70.10">
    <property type="entry name" value="Glucose Permease (Domain IIA)"/>
    <property type="match status" value="1"/>
</dbReference>
<dbReference type="Gene3D" id="6.10.250.3150">
    <property type="match status" value="1"/>
</dbReference>
<dbReference type="EMBL" id="JACEIP010000011">
    <property type="protein sequence ID" value="MBA4542993.1"/>
    <property type="molecule type" value="Genomic_DNA"/>
</dbReference>
<dbReference type="RefSeq" id="WP_081943700.1">
    <property type="nucleotide sequence ID" value="NZ_JACEIP010000011.1"/>
</dbReference>
<dbReference type="CDD" id="cd12797">
    <property type="entry name" value="M23_peptidase"/>
    <property type="match status" value="1"/>
</dbReference>
<proteinExistence type="predicted"/>
<dbReference type="SUPFAM" id="SSF51261">
    <property type="entry name" value="Duplicated hybrid motif"/>
    <property type="match status" value="1"/>
</dbReference>
<reference evidence="5 6" key="1">
    <citation type="submission" date="2020-07" db="EMBL/GenBank/DDBJ databases">
        <authorList>
            <person name="Feng H."/>
        </authorList>
    </citation>
    <scope>NUCLEOTIDE SEQUENCE [LARGE SCALE GENOMIC DNA]</scope>
    <source>
        <strain evidence="6">s-11</strain>
    </source>
</reference>
<feature type="domain" description="Peptidoglycan hydrolase PcsB coiled-coil" evidence="4">
    <location>
        <begin position="92"/>
        <end position="150"/>
    </location>
</feature>
<evidence type="ECO:0000313" key="6">
    <source>
        <dbReference type="Proteomes" id="UP000530514"/>
    </source>
</evidence>
<evidence type="ECO:0000259" key="3">
    <source>
        <dbReference type="Pfam" id="PF01551"/>
    </source>
</evidence>
<protein>
    <submittedName>
        <fullName evidence="5">Peptidoglycan DD-metalloendopeptidase family protein</fullName>
    </submittedName>
</protein>
<dbReference type="Pfam" id="PF24568">
    <property type="entry name" value="CC_PcsB"/>
    <property type="match status" value="1"/>
</dbReference>
<evidence type="ECO:0000313" key="5">
    <source>
        <dbReference type="EMBL" id="MBA4542993.1"/>
    </source>
</evidence>
<dbReference type="Proteomes" id="UP000530514">
    <property type="component" value="Unassembled WGS sequence"/>
</dbReference>
<feature type="domain" description="M23ase beta-sheet core" evidence="3">
    <location>
        <begin position="254"/>
        <end position="347"/>
    </location>
</feature>
<dbReference type="Pfam" id="PF01551">
    <property type="entry name" value="Peptidase_M23"/>
    <property type="match status" value="1"/>
</dbReference>
<evidence type="ECO:0000256" key="1">
    <source>
        <dbReference type="ARBA" id="ARBA00022729"/>
    </source>
</evidence>
<name>A0A7W1XAH5_9BACL</name>
<feature type="coiled-coil region" evidence="2">
    <location>
        <begin position="152"/>
        <end position="207"/>
    </location>
</feature>
<accession>A0A7W1XAH5</accession>
<keyword evidence="6" id="KW-1185">Reference proteome</keyword>
<dbReference type="AlphaFoldDB" id="A0A7W1XAH5"/>
<evidence type="ECO:0000259" key="4">
    <source>
        <dbReference type="Pfam" id="PF24568"/>
    </source>
</evidence>
<dbReference type="PANTHER" id="PTHR21666:SF289">
    <property type="entry name" value="L-ALA--D-GLU ENDOPEPTIDASE"/>
    <property type="match status" value="1"/>
</dbReference>
<gene>
    <name evidence="5" type="ORF">H1164_08765</name>
</gene>
<dbReference type="PANTHER" id="PTHR21666">
    <property type="entry name" value="PEPTIDASE-RELATED"/>
    <property type="match status" value="1"/>
</dbReference>
<dbReference type="InterPro" id="IPR016047">
    <property type="entry name" value="M23ase_b-sheet_dom"/>
</dbReference>